<dbReference type="Proteomes" id="UP001280121">
    <property type="component" value="Unassembled WGS sequence"/>
</dbReference>
<evidence type="ECO:0000313" key="3">
    <source>
        <dbReference type="Proteomes" id="UP001280121"/>
    </source>
</evidence>
<accession>A0AAD9WXV6</accession>
<protein>
    <recommendedName>
        <fullName evidence="4">Zinc finger GRF-type domain-containing protein</fullName>
    </recommendedName>
</protein>
<feature type="transmembrane region" description="Helical" evidence="1">
    <location>
        <begin position="135"/>
        <end position="153"/>
    </location>
</feature>
<keyword evidence="1" id="KW-0472">Membrane</keyword>
<keyword evidence="1" id="KW-1133">Transmembrane helix</keyword>
<keyword evidence="3" id="KW-1185">Reference proteome</keyword>
<keyword evidence="1" id="KW-0812">Transmembrane</keyword>
<evidence type="ECO:0000313" key="2">
    <source>
        <dbReference type="EMBL" id="KAK2647281.1"/>
    </source>
</evidence>
<organism evidence="2 3">
    <name type="scientific">Dipteronia dyeriana</name>
    <dbReference type="NCBI Taxonomy" id="168575"/>
    <lineage>
        <taxon>Eukaryota</taxon>
        <taxon>Viridiplantae</taxon>
        <taxon>Streptophyta</taxon>
        <taxon>Embryophyta</taxon>
        <taxon>Tracheophyta</taxon>
        <taxon>Spermatophyta</taxon>
        <taxon>Magnoliopsida</taxon>
        <taxon>eudicotyledons</taxon>
        <taxon>Gunneridae</taxon>
        <taxon>Pentapetalae</taxon>
        <taxon>rosids</taxon>
        <taxon>malvids</taxon>
        <taxon>Sapindales</taxon>
        <taxon>Sapindaceae</taxon>
        <taxon>Hippocastanoideae</taxon>
        <taxon>Acereae</taxon>
        <taxon>Dipteronia</taxon>
    </lineage>
</organism>
<evidence type="ECO:0000256" key="1">
    <source>
        <dbReference type="SAM" id="Phobius"/>
    </source>
</evidence>
<proteinExistence type="predicted"/>
<evidence type="ECO:0008006" key="4">
    <source>
        <dbReference type="Google" id="ProtNLM"/>
    </source>
</evidence>
<comment type="caution">
    <text evidence="2">The sequence shown here is derived from an EMBL/GenBank/DDBJ whole genome shotgun (WGS) entry which is preliminary data.</text>
</comment>
<reference evidence="2" key="1">
    <citation type="journal article" date="2023" name="Plant J.">
        <title>Genome sequences and population genomics provide insights into the demographic history, inbreeding, and mutation load of two 'living fossil' tree species of Dipteronia.</title>
        <authorList>
            <person name="Feng Y."/>
            <person name="Comes H.P."/>
            <person name="Chen J."/>
            <person name="Zhu S."/>
            <person name="Lu R."/>
            <person name="Zhang X."/>
            <person name="Li P."/>
            <person name="Qiu J."/>
            <person name="Olsen K.M."/>
            <person name="Qiu Y."/>
        </authorList>
    </citation>
    <scope>NUCLEOTIDE SEQUENCE</scope>
    <source>
        <strain evidence="2">KIB01</strain>
    </source>
</reference>
<dbReference type="EMBL" id="JANJYI010000005">
    <property type="protein sequence ID" value="KAK2647281.1"/>
    <property type="molecule type" value="Genomic_DNA"/>
</dbReference>
<name>A0AAD9WXV6_9ROSI</name>
<dbReference type="AlphaFoldDB" id="A0AAD9WXV6"/>
<sequence>MEATSRSTTNINRGIIKFKNRRCLCGVEASVKIFESQNNPKKLYFVCDKGKCKFYNFWEPDNEEFNRAEYSESITERVQHEMYDVNGRLQSLEVLWERVEHLETLHARMLNLETTITNIHERMHQLEYMQGGSKLMLVVNLVVFGVLMAIVLLK</sequence>
<gene>
    <name evidence="2" type="ORF">Ddye_014770</name>
</gene>